<feature type="region of interest" description="Disordered" evidence="7">
    <location>
        <begin position="208"/>
        <end position="258"/>
    </location>
</feature>
<name>S2JV61_MUCC1</name>
<accession>S2JV61</accession>
<feature type="domain" description="Inner centromere protein ARK-binding" evidence="8">
    <location>
        <begin position="412"/>
        <end position="452"/>
    </location>
</feature>
<evidence type="ECO:0000256" key="2">
    <source>
        <dbReference type="ARBA" id="ARBA00004186"/>
    </source>
</evidence>
<evidence type="ECO:0000313" key="10">
    <source>
        <dbReference type="Proteomes" id="UP000014254"/>
    </source>
</evidence>
<evidence type="ECO:0000256" key="6">
    <source>
        <dbReference type="ARBA" id="ARBA00023242"/>
    </source>
</evidence>
<dbReference type="EMBL" id="KE123984">
    <property type="protein sequence ID" value="EPB86683.1"/>
    <property type="molecule type" value="Genomic_DNA"/>
</dbReference>
<evidence type="ECO:0000256" key="1">
    <source>
        <dbReference type="ARBA" id="ARBA00004123"/>
    </source>
</evidence>
<sequence length="465" mass="51449">MAKKTKKGYLWIFDQQDKWDEIASDKVSQLEQMQATHLDWFDNHSTVSELLAIRRPDLKRKHASISTEATNSQIVPNEDSIKESNAHDFSESTDVETLDEKHTKEAVKPVEIQSIDTNTPIADKAIITASKQMDKDSVNQTTTNKADATENQAEHVHKTNTIIIPPSKVKPTALIRPYTALTAQLQKPKTRSIIDDYDEEADQVQIVVSARKPSTETKEKPRLAASPPRQPQVSKSTPTKTFSLSHATPSIPTSNSSTYRSAFMNKLFKTSRPSLKTAALPTASISTSSATTHAAPPTTTDTTTATSPHKDSHSNHPVIITKRSSTASVRSVSSNIHSTPIQASEIMPEPRFKRFKASQKKNIDPPVVVQTHDLSTVEEVDEPSRSQSQIQSESQNQTEGQSQKENQGQSSQEDTPFATPTWAEGANLLNELKRQSAMNPDEIFGYIQPVDVQGKYAEFCVCVYS</sequence>
<evidence type="ECO:0000313" key="9">
    <source>
        <dbReference type="EMBL" id="EPB86683.1"/>
    </source>
</evidence>
<keyword evidence="4" id="KW-0963">Cytoplasm</keyword>
<feature type="compositionally biased region" description="Basic and acidic residues" evidence="7">
    <location>
        <begin position="213"/>
        <end position="222"/>
    </location>
</feature>
<comment type="subcellular location">
    <subcellularLocation>
        <location evidence="2">Cytoplasm</location>
        <location evidence="2">Cytoskeleton</location>
        <location evidence="2">Spindle</location>
    </subcellularLocation>
    <subcellularLocation>
        <location evidence="1">Nucleus</location>
    </subcellularLocation>
</comment>
<dbReference type="VEuPathDB" id="FungiDB:HMPREF1544_06563"/>
<evidence type="ECO:0000259" key="8">
    <source>
        <dbReference type="Pfam" id="PF03941"/>
    </source>
</evidence>
<dbReference type="GO" id="GO:0005819">
    <property type="term" value="C:spindle"/>
    <property type="evidence" value="ECO:0007669"/>
    <property type="project" value="UniProtKB-SubCell"/>
</dbReference>
<dbReference type="GO" id="GO:0005634">
    <property type="term" value="C:nucleus"/>
    <property type="evidence" value="ECO:0007669"/>
    <property type="project" value="UniProtKB-SubCell"/>
</dbReference>
<feature type="region of interest" description="Disordered" evidence="7">
    <location>
        <begin position="279"/>
        <end position="419"/>
    </location>
</feature>
<evidence type="ECO:0000256" key="5">
    <source>
        <dbReference type="ARBA" id="ARBA00023212"/>
    </source>
</evidence>
<feature type="compositionally biased region" description="Polar residues" evidence="7">
    <location>
        <begin position="398"/>
        <end position="414"/>
    </location>
</feature>
<feature type="region of interest" description="Disordered" evidence="7">
    <location>
        <begin position="83"/>
        <end position="105"/>
    </location>
</feature>
<feature type="compositionally biased region" description="Low complexity" evidence="7">
    <location>
        <begin position="385"/>
        <end position="397"/>
    </location>
</feature>
<feature type="compositionally biased region" description="Polar residues" evidence="7">
    <location>
        <begin position="231"/>
        <end position="258"/>
    </location>
</feature>
<evidence type="ECO:0000256" key="4">
    <source>
        <dbReference type="ARBA" id="ARBA00022490"/>
    </source>
</evidence>
<proteinExistence type="inferred from homology"/>
<dbReference type="Proteomes" id="UP000014254">
    <property type="component" value="Unassembled WGS sequence"/>
</dbReference>
<dbReference type="STRING" id="1220926.S2JV61"/>
<keyword evidence="5" id="KW-0206">Cytoskeleton</keyword>
<dbReference type="InParanoid" id="S2JV61"/>
<gene>
    <name evidence="9" type="ORF">HMPREF1544_06563</name>
</gene>
<dbReference type="Pfam" id="PF03941">
    <property type="entry name" value="INCENP_ARK-bind"/>
    <property type="match status" value="1"/>
</dbReference>
<organism evidence="9 10">
    <name type="scientific">Mucor circinelloides f. circinelloides (strain 1006PhL)</name>
    <name type="common">Mucormycosis agent</name>
    <name type="synonym">Calyptromyces circinelloides</name>
    <dbReference type="NCBI Taxonomy" id="1220926"/>
    <lineage>
        <taxon>Eukaryota</taxon>
        <taxon>Fungi</taxon>
        <taxon>Fungi incertae sedis</taxon>
        <taxon>Mucoromycota</taxon>
        <taxon>Mucoromycotina</taxon>
        <taxon>Mucoromycetes</taxon>
        <taxon>Mucorales</taxon>
        <taxon>Mucorineae</taxon>
        <taxon>Mucoraceae</taxon>
        <taxon>Mucor</taxon>
    </lineage>
</organism>
<keyword evidence="10" id="KW-1185">Reference proteome</keyword>
<dbReference type="OMA" id="MPEPRFK"/>
<dbReference type="OrthoDB" id="6123at2759"/>
<evidence type="ECO:0000256" key="7">
    <source>
        <dbReference type="SAM" id="MobiDB-lite"/>
    </source>
</evidence>
<evidence type="ECO:0000256" key="3">
    <source>
        <dbReference type="ARBA" id="ARBA00010042"/>
    </source>
</evidence>
<reference evidence="10" key="1">
    <citation type="submission" date="2013-05" db="EMBL/GenBank/DDBJ databases">
        <title>The Genome sequence of Mucor circinelloides f. circinelloides 1006PhL.</title>
        <authorList>
            <consortium name="The Broad Institute Genomics Platform"/>
            <person name="Cuomo C."/>
            <person name="Earl A."/>
            <person name="Findley K."/>
            <person name="Lee S.C."/>
            <person name="Walker B."/>
            <person name="Young S."/>
            <person name="Zeng Q."/>
            <person name="Gargeya S."/>
            <person name="Fitzgerald M."/>
            <person name="Haas B."/>
            <person name="Abouelleil A."/>
            <person name="Allen A.W."/>
            <person name="Alvarado L."/>
            <person name="Arachchi H.M."/>
            <person name="Berlin A.M."/>
            <person name="Chapman S.B."/>
            <person name="Gainer-Dewar J."/>
            <person name="Goldberg J."/>
            <person name="Griggs A."/>
            <person name="Gujja S."/>
            <person name="Hansen M."/>
            <person name="Howarth C."/>
            <person name="Imamovic A."/>
            <person name="Ireland A."/>
            <person name="Larimer J."/>
            <person name="McCowan C."/>
            <person name="Murphy C."/>
            <person name="Pearson M."/>
            <person name="Poon T.W."/>
            <person name="Priest M."/>
            <person name="Roberts A."/>
            <person name="Saif S."/>
            <person name="Shea T."/>
            <person name="Sisk P."/>
            <person name="Sykes S."/>
            <person name="Wortman J."/>
            <person name="Nusbaum C."/>
            <person name="Birren B."/>
        </authorList>
    </citation>
    <scope>NUCLEOTIDE SEQUENCE [LARGE SCALE GENOMIC DNA]</scope>
    <source>
        <strain evidence="10">1006PhL</strain>
    </source>
</reference>
<comment type="similarity">
    <text evidence="3">Belongs to the INCENP family.</text>
</comment>
<feature type="compositionally biased region" description="Low complexity" evidence="7">
    <location>
        <begin position="323"/>
        <end position="334"/>
    </location>
</feature>
<keyword evidence="6" id="KW-0539">Nucleus</keyword>
<dbReference type="AlphaFoldDB" id="S2JV61"/>
<dbReference type="InterPro" id="IPR005635">
    <property type="entry name" value="Inner_centromere_prot_ARK-bd"/>
</dbReference>
<feature type="compositionally biased region" description="Low complexity" evidence="7">
    <location>
        <begin position="279"/>
        <end position="307"/>
    </location>
</feature>
<protein>
    <recommendedName>
        <fullName evidence="8">Inner centromere protein ARK-binding domain-containing protein</fullName>
    </recommendedName>
</protein>